<keyword evidence="1" id="KW-0812">Transmembrane</keyword>
<accession>A0A2T3KTA8</accession>
<comment type="caution">
    <text evidence="2">The sequence shown here is derived from an EMBL/GenBank/DDBJ whole genome shotgun (WGS) entry which is preliminary data.</text>
</comment>
<dbReference type="EMBL" id="PYNS01000016">
    <property type="protein sequence ID" value="PSV09783.1"/>
    <property type="molecule type" value="Genomic_DNA"/>
</dbReference>
<keyword evidence="1" id="KW-0472">Membrane</keyword>
<keyword evidence="1" id="KW-1133">Transmembrane helix</keyword>
<evidence type="ECO:0000313" key="3">
    <source>
        <dbReference type="Proteomes" id="UP000240530"/>
    </source>
</evidence>
<evidence type="ECO:0000256" key="1">
    <source>
        <dbReference type="SAM" id="Phobius"/>
    </source>
</evidence>
<dbReference type="AlphaFoldDB" id="A0A2T3KTA8"/>
<protein>
    <submittedName>
        <fullName evidence="2">Uncharacterized protein</fullName>
    </submittedName>
</protein>
<proteinExistence type="predicted"/>
<name>A0A2T3KTA8_PHOLD</name>
<dbReference type="Proteomes" id="UP000240530">
    <property type="component" value="Unassembled WGS sequence"/>
</dbReference>
<reference evidence="2 3" key="1">
    <citation type="submission" date="2018-03" db="EMBL/GenBank/DDBJ databases">
        <title>Whole genome sequencing of Histamine producing bacteria.</title>
        <authorList>
            <person name="Butler K."/>
        </authorList>
    </citation>
    <scope>NUCLEOTIDE SEQUENCE [LARGE SCALE GENOMIC DNA]</scope>
    <source>
        <strain evidence="2 3">Res.4.1</strain>
    </source>
</reference>
<evidence type="ECO:0000313" key="2">
    <source>
        <dbReference type="EMBL" id="PSV09783.1"/>
    </source>
</evidence>
<sequence length="72" mass="8552">MLANLSWLSVPLLISFFGWICTFLFKAFDSHRAFKIKRYELIHNCFKDSDLVSTKFIVENTIKSIYKINIKF</sequence>
<feature type="transmembrane region" description="Helical" evidence="1">
    <location>
        <begin position="6"/>
        <end position="28"/>
    </location>
</feature>
<gene>
    <name evidence="2" type="ORF">C0W93_14240</name>
</gene>
<organism evidence="2 3">
    <name type="scientific">Photobacterium leiognathi subsp. mandapamensis</name>
    <name type="common">Photobacterium mandapamensis</name>
    <dbReference type="NCBI Taxonomy" id="48408"/>
    <lineage>
        <taxon>Bacteria</taxon>
        <taxon>Pseudomonadati</taxon>
        <taxon>Pseudomonadota</taxon>
        <taxon>Gammaproteobacteria</taxon>
        <taxon>Vibrionales</taxon>
        <taxon>Vibrionaceae</taxon>
        <taxon>Photobacterium</taxon>
    </lineage>
</organism>